<accession>A0AAV1FAH3</accession>
<dbReference type="Proteomes" id="UP001178508">
    <property type="component" value="Chromosome 6"/>
</dbReference>
<keyword evidence="2" id="KW-1185">Reference proteome</keyword>
<dbReference type="InterPro" id="IPR012340">
    <property type="entry name" value="NA-bd_OB-fold"/>
</dbReference>
<organism evidence="1 2">
    <name type="scientific">Xyrichtys novacula</name>
    <name type="common">Pearly razorfish</name>
    <name type="synonym">Hemipteronotus novacula</name>
    <dbReference type="NCBI Taxonomy" id="13765"/>
    <lineage>
        <taxon>Eukaryota</taxon>
        <taxon>Metazoa</taxon>
        <taxon>Chordata</taxon>
        <taxon>Craniata</taxon>
        <taxon>Vertebrata</taxon>
        <taxon>Euteleostomi</taxon>
        <taxon>Actinopterygii</taxon>
        <taxon>Neopterygii</taxon>
        <taxon>Teleostei</taxon>
        <taxon>Neoteleostei</taxon>
        <taxon>Acanthomorphata</taxon>
        <taxon>Eupercaria</taxon>
        <taxon>Labriformes</taxon>
        <taxon>Labridae</taxon>
        <taxon>Xyrichtys</taxon>
    </lineage>
</organism>
<dbReference type="AlphaFoldDB" id="A0AAV1FAH3"/>
<evidence type="ECO:0000313" key="2">
    <source>
        <dbReference type="Proteomes" id="UP001178508"/>
    </source>
</evidence>
<name>A0AAV1FAH3_XYRNO</name>
<reference evidence="1" key="1">
    <citation type="submission" date="2023-08" db="EMBL/GenBank/DDBJ databases">
        <authorList>
            <person name="Alioto T."/>
            <person name="Alioto T."/>
            <person name="Gomez Garrido J."/>
        </authorList>
    </citation>
    <scope>NUCLEOTIDE SEQUENCE</scope>
</reference>
<proteinExistence type="predicted"/>
<sequence>MSAVIKMVLRKEAMPLRKLLLQQDQSNLKVSLWRESAVEPLIVGETVRLTHMKLQKNEYGLQVNSTHYTKIEKQQMSQHLHIVGVLKEGGATSSSGPHEGSYEVLLESGETLQISKALWEPSSDEAIQEGALKVKATVKGKNITTMSVL</sequence>
<dbReference type="Gene3D" id="2.40.50.140">
    <property type="entry name" value="Nucleic acid-binding proteins"/>
    <property type="match status" value="1"/>
</dbReference>
<protein>
    <submittedName>
        <fullName evidence="1">Uncharacterized protein</fullName>
    </submittedName>
</protein>
<dbReference type="EMBL" id="OY660869">
    <property type="protein sequence ID" value="CAJ1057764.1"/>
    <property type="molecule type" value="Genomic_DNA"/>
</dbReference>
<gene>
    <name evidence="1" type="ORF">XNOV1_A026429</name>
</gene>
<evidence type="ECO:0000313" key="1">
    <source>
        <dbReference type="EMBL" id="CAJ1057764.1"/>
    </source>
</evidence>